<protein>
    <recommendedName>
        <fullName evidence="14">BTB domain-containing protein</fullName>
    </recommendedName>
</protein>
<dbReference type="GO" id="GO:0003677">
    <property type="term" value="F:DNA binding"/>
    <property type="evidence" value="ECO:0007669"/>
    <property type="project" value="UniProtKB-UniRule"/>
</dbReference>
<dbReference type="Pfam" id="PF04511">
    <property type="entry name" value="DER1"/>
    <property type="match status" value="1"/>
</dbReference>
<dbReference type="PROSITE" id="PS50118">
    <property type="entry name" value="HMG_BOX_2"/>
    <property type="match status" value="1"/>
</dbReference>
<evidence type="ECO:0000259" key="11">
    <source>
        <dbReference type="PROSITE" id="PS50118"/>
    </source>
</evidence>
<dbReference type="STRING" id="94130.A0A2Z6SDZ9"/>
<feature type="domain" description="BTB" evidence="10">
    <location>
        <begin position="390"/>
        <end position="462"/>
    </location>
</feature>
<feature type="transmembrane region" description="Helical" evidence="9">
    <location>
        <begin position="770"/>
        <end position="791"/>
    </location>
</feature>
<evidence type="ECO:0000256" key="2">
    <source>
        <dbReference type="ARBA" id="ARBA00008917"/>
    </source>
</evidence>
<name>A0A2Z6SDZ9_9GLOM</name>
<dbReference type="AlphaFoldDB" id="A0A2Z6SDZ9"/>
<evidence type="ECO:0000256" key="7">
    <source>
        <dbReference type="PROSITE-ProRule" id="PRU00267"/>
    </source>
</evidence>
<dbReference type="FunFam" id="1.20.1540.10:FF:000016">
    <property type="entry name" value="Derlin"/>
    <property type="match status" value="1"/>
</dbReference>
<dbReference type="SMART" id="SM00225">
    <property type="entry name" value="BTB"/>
    <property type="match status" value="1"/>
</dbReference>
<dbReference type="GO" id="GO:0051603">
    <property type="term" value="P:proteolysis involved in protein catabolic process"/>
    <property type="evidence" value="ECO:0007669"/>
    <property type="project" value="UniProtKB-ARBA"/>
</dbReference>
<keyword evidence="6 9" id="KW-0472">Membrane</keyword>
<keyword evidence="4" id="KW-0256">Endoplasmic reticulum</keyword>
<keyword evidence="3 9" id="KW-0812">Transmembrane</keyword>
<organism evidence="12 13">
    <name type="scientific">Rhizophagus clarus</name>
    <dbReference type="NCBI Taxonomy" id="94130"/>
    <lineage>
        <taxon>Eukaryota</taxon>
        <taxon>Fungi</taxon>
        <taxon>Fungi incertae sedis</taxon>
        <taxon>Mucoromycota</taxon>
        <taxon>Glomeromycotina</taxon>
        <taxon>Glomeromycetes</taxon>
        <taxon>Glomerales</taxon>
        <taxon>Glomeraceae</taxon>
        <taxon>Rhizophagus</taxon>
    </lineage>
</organism>
<evidence type="ECO:0000256" key="9">
    <source>
        <dbReference type="SAM" id="Phobius"/>
    </source>
</evidence>
<keyword evidence="13" id="KW-1185">Reference proteome</keyword>
<dbReference type="GO" id="GO:0033554">
    <property type="term" value="P:cellular response to stress"/>
    <property type="evidence" value="ECO:0007669"/>
    <property type="project" value="UniProtKB-ARBA"/>
</dbReference>
<dbReference type="InterPro" id="IPR009071">
    <property type="entry name" value="HMG_box_dom"/>
</dbReference>
<dbReference type="SUPFAM" id="SSF47095">
    <property type="entry name" value="HMG-box"/>
    <property type="match status" value="1"/>
</dbReference>
<dbReference type="Pfam" id="PF00505">
    <property type="entry name" value="HMG_box"/>
    <property type="match status" value="1"/>
</dbReference>
<feature type="region of interest" description="Disordered" evidence="8">
    <location>
        <begin position="573"/>
        <end position="608"/>
    </location>
</feature>
<feature type="compositionally biased region" description="Low complexity" evidence="8">
    <location>
        <begin position="573"/>
        <end position="605"/>
    </location>
</feature>
<feature type="transmembrane region" description="Helical" evidence="9">
    <location>
        <begin position="856"/>
        <end position="878"/>
    </location>
</feature>
<comment type="caution">
    <text evidence="12">The sequence shown here is derived from an EMBL/GenBank/DDBJ whole genome shotgun (WGS) entry which is preliminary data.</text>
</comment>
<feature type="DNA-binding region" description="HMG box" evidence="7">
    <location>
        <begin position="66"/>
        <end position="134"/>
    </location>
</feature>
<dbReference type="InterPro" id="IPR007599">
    <property type="entry name" value="DER1"/>
</dbReference>
<dbReference type="InterPro" id="IPR011333">
    <property type="entry name" value="SKP1/BTB/POZ_sf"/>
</dbReference>
<sequence length="971" mass="112028">MPKNMTKNDRDKFKNIPTSKSNSISFIITSHLSQFRRIHKILPTNLSLEKLLTPPNSKPPRKKSFSLRPPNGFILYRKDIQQEIMKNNSDVTFKTVSSIASKKWKCESEEKKNFFNSLSRVAHLVYLDICETYVEQNKEHINFNLHQVEEDSKNDLERPWMQSSIFPTMLVSPNPSHSEKNDEIELQKINDDKLNQSFYDNITSIPSSYNNNLNIDQPIFNSSIPSSSILNPNVDSSNYYLEFPSIPDFLLNNNNNIDNMYQIPSHEILSLTFYKGRQKNPQALSLYLGILETTPGCLRGIRKKVGIIFVLENLRTRGMDFGKMELPVWFCDKHSTWGEENLMSLEEMDRFISNDTISLLVKFEVHESIIDAQPLINNPFDKLVNSSLFSDIKFRVVDYKSREKLFYAHKGILASSSSVFEAMFTNGMKETFEDEIQLCQTNHSAFLSLLTFIYTFKVNIPSLSDAENLLALADRFAIVPVREECLRYFRLELNFDNVWGIWAIAEKYSCVKTSSACRDFVALNLDTLLDKQSTLHADPNILRLALENDEANANSEEKIYELVVRWANYSYSSDTSSPNNSSNVQADSLSTTSSQTSTSTASMPSELPEDLENAVSYIHLTEDADTGTLNELNREIDVESDEDDDTDKFPKPWRGDRLAALPSLLNCVRFPIMKKQYICENVDGDPSIMATEGMKDLVIEAYRHHLMKLYILYIMAIPVEDWYYEVPIVTRTYVTAAVLTSLAVQVGFVNQFQLYFTFDKTFYDRQYWRFLTTFLYFGPFSLDFLYHMFFLVRYSRMLEEGSFRNRAADYFWLLFLSSIALLILSPLSNVPFLGYSLAFTLVYIWSRRNPFIRLNFIGLFVFSAPFLPWVLLGFSLLLNNHFPMSDMMGIAVGHVYYFFEDVWPLERNSGGRRWLQTPRIIVRLFEGFQENPPALQEELFVDNNIPNTAENQPGLTEGEIPPDQQAPRSSS</sequence>
<dbReference type="SUPFAM" id="SSF144091">
    <property type="entry name" value="Rhomboid-like"/>
    <property type="match status" value="1"/>
</dbReference>
<dbReference type="InterPro" id="IPR035952">
    <property type="entry name" value="Rhomboid-like_sf"/>
</dbReference>
<keyword evidence="7" id="KW-0238">DNA-binding</keyword>
<evidence type="ECO:0000256" key="5">
    <source>
        <dbReference type="ARBA" id="ARBA00022989"/>
    </source>
</evidence>
<dbReference type="SMART" id="SM00875">
    <property type="entry name" value="BACK"/>
    <property type="match status" value="1"/>
</dbReference>
<evidence type="ECO:0000313" key="12">
    <source>
        <dbReference type="EMBL" id="GBC03139.1"/>
    </source>
</evidence>
<comment type="subcellular location">
    <subcellularLocation>
        <location evidence="1">Endoplasmic reticulum membrane</location>
        <topology evidence="1">Multi-pass membrane protein</topology>
    </subcellularLocation>
</comment>
<gene>
    <name evidence="12" type="ORF">RclHR1_00050047</name>
</gene>
<dbReference type="SUPFAM" id="SSF49599">
    <property type="entry name" value="TRAF domain-like"/>
    <property type="match status" value="1"/>
</dbReference>
<dbReference type="PROSITE" id="PS50097">
    <property type="entry name" value="BTB"/>
    <property type="match status" value="1"/>
</dbReference>
<proteinExistence type="inferred from homology"/>
<keyword evidence="5 9" id="KW-1133">Transmembrane helix</keyword>
<dbReference type="Gene3D" id="1.10.30.10">
    <property type="entry name" value="High mobility group box domain"/>
    <property type="match status" value="1"/>
</dbReference>
<feature type="transmembrane region" description="Helical" evidence="9">
    <location>
        <begin position="811"/>
        <end position="844"/>
    </location>
</feature>
<feature type="domain" description="HMG box" evidence="11">
    <location>
        <begin position="66"/>
        <end position="134"/>
    </location>
</feature>
<evidence type="ECO:0000256" key="4">
    <source>
        <dbReference type="ARBA" id="ARBA00022824"/>
    </source>
</evidence>
<evidence type="ECO:0000256" key="1">
    <source>
        <dbReference type="ARBA" id="ARBA00004477"/>
    </source>
</evidence>
<dbReference type="SMART" id="SM00398">
    <property type="entry name" value="HMG"/>
    <property type="match status" value="1"/>
</dbReference>
<dbReference type="Gene3D" id="1.25.40.420">
    <property type="match status" value="2"/>
</dbReference>
<dbReference type="Proteomes" id="UP000247702">
    <property type="component" value="Unassembled WGS sequence"/>
</dbReference>
<dbReference type="SUPFAM" id="SSF54695">
    <property type="entry name" value="POZ domain"/>
    <property type="match status" value="1"/>
</dbReference>
<dbReference type="GO" id="GO:0005634">
    <property type="term" value="C:nucleus"/>
    <property type="evidence" value="ECO:0007669"/>
    <property type="project" value="UniProtKB-UniRule"/>
</dbReference>
<feature type="transmembrane region" description="Helical" evidence="9">
    <location>
        <begin position="733"/>
        <end position="758"/>
    </location>
</feature>
<dbReference type="Pfam" id="PF07707">
    <property type="entry name" value="BACK"/>
    <property type="match status" value="1"/>
</dbReference>
<evidence type="ECO:0000259" key="10">
    <source>
        <dbReference type="PROSITE" id="PS50097"/>
    </source>
</evidence>
<evidence type="ECO:0000313" key="13">
    <source>
        <dbReference type="Proteomes" id="UP000247702"/>
    </source>
</evidence>
<reference evidence="12 13" key="1">
    <citation type="submission" date="2017-11" db="EMBL/GenBank/DDBJ databases">
        <title>The genome of Rhizophagus clarus HR1 reveals common genetic basis of auxotrophy among arbuscular mycorrhizal fungi.</title>
        <authorList>
            <person name="Kobayashi Y."/>
        </authorList>
    </citation>
    <scope>NUCLEOTIDE SEQUENCE [LARGE SCALE GENOMIC DNA]</scope>
    <source>
        <strain evidence="12 13">HR1</strain>
    </source>
</reference>
<dbReference type="Pfam" id="PF00651">
    <property type="entry name" value="BTB"/>
    <property type="match status" value="1"/>
</dbReference>
<evidence type="ECO:0000256" key="3">
    <source>
        <dbReference type="ARBA" id="ARBA00022692"/>
    </source>
</evidence>
<dbReference type="GO" id="GO:0005789">
    <property type="term" value="C:endoplasmic reticulum membrane"/>
    <property type="evidence" value="ECO:0007669"/>
    <property type="project" value="UniProtKB-SubCell"/>
</dbReference>
<dbReference type="InterPro" id="IPR036910">
    <property type="entry name" value="HMG_box_dom_sf"/>
</dbReference>
<comment type="similarity">
    <text evidence="2">Belongs to the derlin family.</text>
</comment>
<evidence type="ECO:0000256" key="8">
    <source>
        <dbReference type="SAM" id="MobiDB-lite"/>
    </source>
</evidence>
<dbReference type="InterPro" id="IPR011705">
    <property type="entry name" value="BACK"/>
</dbReference>
<keyword evidence="7" id="KW-0539">Nucleus</keyword>
<dbReference type="PANTHER" id="PTHR11009">
    <property type="entry name" value="DER1-LIKE PROTEIN, DERLIN"/>
    <property type="match status" value="1"/>
</dbReference>
<accession>A0A2Z6SDZ9</accession>
<dbReference type="EMBL" id="BEXD01003870">
    <property type="protein sequence ID" value="GBC03139.1"/>
    <property type="molecule type" value="Genomic_DNA"/>
</dbReference>
<dbReference type="InterPro" id="IPR000210">
    <property type="entry name" value="BTB/POZ_dom"/>
</dbReference>
<evidence type="ECO:0000256" key="6">
    <source>
        <dbReference type="ARBA" id="ARBA00023136"/>
    </source>
</evidence>
<evidence type="ECO:0008006" key="14">
    <source>
        <dbReference type="Google" id="ProtNLM"/>
    </source>
</evidence>
<feature type="region of interest" description="Disordered" evidence="8">
    <location>
        <begin position="946"/>
        <end position="971"/>
    </location>
</feature>
<dbReference type="Gene3D" id="3.30.710.10">
    <property type="entry name" value="Potassium Channel Kv1.1, Chain A"/>
    <property type="match status" value="1"/>
</dbReference>